<protein>
    <submittedName>
        <fullName evidence="1">Uncharacterized protein</fullName>
    </submittedName>
</protein>
<name>A0A6G6IQ61_PSENT</name>
<evidence type="ECO:0000313" key="1">
    <source>
        <dbReference type="EMBL" id="QIE84960.1"/>
    </source>
</evidence>
<proteinExistence type="predicted"/>
<dbReference type="EMBL" id="CP049140">
    <property type="protein sequence ID" value="QIE84960.1"/>
    <property type="molecule type" value="Genomic_DNA"/>
</dbReference>
<dbReference type="Proteomes" id="UP000501063">
    <property type="component" value="Chromosome"/>
</dbReference>
<dbReference type="KEGG" id="pnt:G5B91_01220"/>
<gene>
    <name evidence="1" type="ORF">G5B91_01220</name>
</gene>
<organism evidence="1 2">
    <name type="scientific">Pseudomonas nitroreducens</name>
    <dbReference type="NCBI Taxonomy" id="46680"/>
    <lineage>
        <taxon>Bacteria</taxon>
        <taxon>Pseudomonadati</taxon>
        <taxon>Pseudomonadota</taxon>
        <taxon>Gammaproteobacteria</taxon>
        <taxon>Pseudomonadales</taxon>
        <taxon>Pseudomonadaceae</taxon>
        <taxon>Pseudomonas</taxon>
    </lineage>
</organism>
<sequence>MRGSISAKDLDDAVASLQVLGGDLPNKVLADALNHTANQANQALVSEIDDVFDRPTSFTRNAVRIMNATANRLEASLWVKDEKDNASKGQAPEDWVAPQVFGGPRVDKASERSLRSKGILPAGLFIVPGAGARLDQYGNMSRGQMIQILSGLGALEQTSGFKGNATQSARSLAKGHQKAYFVMKRGKVPIGIAERREGAVTMVLAFVRQPQYQVRLQFYEVVRRIAEDDSRLEANIEQALAKAMRAQGRG</sequence>
<dbReference type="RefSeq" id="WP_024767127.1">
    <property type="nucleotide sequence ID" value="NZ_CP049140.1"/>
</dbReference>
<accession>A0A6G6IQ61</accession>
<evidence type="ECO:0000313" key="2">
    <source>
        <dbReference type="Proteomes" id="UP000501063"/>
    </source>
</evidence>
<dbReference type="AlphaFoldDB" id="A0A6G6IQ61"/>
<reference evidence="1 2" key="1">
    <citation type="submission" date="2020-02" db="EMBL/GenBank/DDBJ databases">
        <title>Integrative conjugative elements (ICEs) and plasmids drive adaptation of Pseudomonas nitroreducens strain HBP1 to wastewater environment.</title>
        <authorList>
            <person name="Sentchilo V."/>
            <person name="Carraro N."/>
            <person name="Bertelli C."/>
            <person name="van der Meer J.R."/>
        </authorList>
    </citation>
    <scope>NUCLEOTIDE SEQUENCE [LARGE SCALE GENOMIC DNA]</scope>
    <source>
        <strain evidence="1 2">HBP1</strain>
    </source>
</reference>